<proteinExistence type="predicted"/>
<evidence type="ECO:0000313" key="3">
    <source>
        <dbReference type="Proteomes" id="UP000247980"/>
    </source>
</evidence>
<dbReference type="AlphaFoldDB" id="A0A2V5JHG8"/>
<evidence type="ECO:0000313" key="2">
    <source>
        <dbReference type="EMBL" id="PYI39487.1"/>
    </source>
</evidence>
<dbReference type="Pfam" id="PF13830">
    <property type="entry name" value="DUF4192"/>
    <property type="match status" value="1"/>
</dbReference>
<dbReference type="Proteomes" id="UP000247980">
    <property type="component" value="Unassembled WGS sequence"/>
</dbReference>
<dbReference type="PROSITE" id="PS50005">
    <property type="entry name" value="TPR"/>
    <property type="match status" value="1"/>
</dbReference>
<dbReference type="InterPro" id="IPR019734">
    <property type="entry name" value="TPR_rpt"/>
</dbReference>
<feature type="repeat" description="TPR" evidence="1">
    <location>
        <begin position="292"/>
        <end position="325"/>
    </location>
</feature>
<protein>
    <submittedName>
        <fullName evidence="2">DUF4192 domain-containing protein</fullName>
    </submittedName>
</protein>
<gene>
    <name evidence="2" type="ORF">CVS30_05955</name>
</gene>
<organism evidence="2 3">
    <name type="scientific">Arthrobacter psychrolactophilus</name>
    <dbReference type="NCBI Taxonomy" id="92442"/>
    <lineage>
        <taxon>Bacteria</taxon>
        <taxon>Bacillati</taxon>
        <taxon>Actinomycetota</taxon>
        <taxon>Actinomycetes</taxon>
        <taxon>Micrococcales</taxon>
        <taxon>Micrococcaceae</taxon>
        <taxon>Arthrobacter</taxon>
    </lineage>
</organism>
<evidence type="ECO:0000256" key="1">
    <source>
        <dbReference type="PROSITE-ProRule" id="PRU00339"/>
    </source>
</evidence>
<comment type="caution">
    <text evidence="2">The sequence shown here is derived from an EMBL/GenBank/DDBJ whole genome shotgun (WGS) entry which is preliminary data.</text>
</comment>
<reference evidence="2 3" key="1">
    <citation type="submission" date="2018-05" db="EMBL/GenBank/DDBJ databases">
        <title>Genetic diversity of glacier-inhabiting Cryobacterium bacteria in China and description of Cryobacterium mengkeensis sp. nov. and Arthrobacter glacialis sp. nov.</title>
        <authorList>
            <person name="Liu Q."/>
            <person name="Xin Y.-H."/>
        </authorList>
    </citation>
    <scope>NUCLEOTIDE SEQUENCE [LARGE SCALE GENOMIC DNA]</scope>
    <source>
        <strain evidence="2 3">B7</strain>
    </source>
</reference>
<name>A0A2V5JHG8_9MICC</name>
<dbReference type="InterPro" id="IPR025447">
    <property type="entry name" value="DUF4192"/>
</dbReference>
<keyword evidence="1" id="KW-0802">TPR repeat</keyword>
<keyword evidence="3" id="KW-1185">Reference proteome</keyword>
<dbReference type="EMBL" id="QJVC01000003">
    <property type="protein sequence ID" value="PYI39487.1"/>
    <property type="molecule type" value="Genomic_DNA"/>
</dbReference>
<sequence>MTGASAHDPRVVGGIVERLSIKTPDDFISLMGHTLGYWPKESLVCVILDDRRIGSTLRVGLPPAEADLVRYVQDVVKFITTDREATGVVFGIFTPAPWEPMDGRPYEDVMETLAGELSQHNIKVRDGWIIGETSYTSYFQLIPDPLARTPLDEINASELNAELVFRGSSIEPGPGFRIPILARRDLSEEVFKNCLRIEAMTPPVATAKARTLWGTLLNDVALPTDAQSAELLADFKFISVRDRLLADIPGLDDSMGNLLLGQTKRPPEWQRVDRAQELLLHLYTRADGPDAAPVLTSLGIIQWWEGKGSRAHQCFQHALESDPNYKLAQLSDQMVAAGILAPWAMDKSSAYQPPMSRGPRIEGMGMA</sequence>
<accession>A0A2V5JHG8</accession>